<dbReference type="SMART" id="SM00530">
    <property type="entry name" value="HTH_XRE"/>
    <property type="match status" value="1"/>
</dbReference>
<dbReference type="Pfam" id="PF13443">
    <property type="entry name" value="HTH_26"/>
    <property type="match status" value="1"/>
</dbReference>
<dbReference type="EMBL" id="BAAAZP010000192">
    <property type="protein sequence ID" value="GAA3707677.1"/>
    <property type="molecule type" value="Genomic_DNA"/>
</dbReference>
<name>A0ABP7DML0_9ACTN</name>
<dbReference type="InterPro" id="IPR001387">
    <property type="entry name" value="Cro/C1-type_HTH"/>
</dbReference>
<dbReference type="PANTHER" id="PTHR37301:SF1">
    <property type="entry name" value="DNA-BINDING PROTEIN"/>
    <property type="match status" value="1"/>
</dbReference>
<feature type="domain" description="HTH cro/C1-type" evidence="1">
    <location>
        <begin position="14"/>
        <end position="69"/>
    </location>
</feature>
<accession>A0ABP7DML0</accession>
<keyword evidence="3" id="KW-1185">Reference proteome</keyword>
<proteinExistence type="predicted"/>
<dbReference type="SUPFAM" id="SSF47413">
    <property type="entry name" value="lambda repressor-like DNA-binding domains"/>
    <property type="match status" value="1"/>
</dbReference>
<sequence length="80" mass="8928">MPPGELNGRIEIRLDELLARRGMTLTELSYRVEVTIANLSILKTGKGRAIRFSTLARLCEVLECQPGELLRYTADPADDP</sequence>
<comment type="caution">
    <text evidence="2">The sequence shown here is derived from an EMBL/GenBank/DDBJ whole genome shotgun (WGS) entry which is preliminary data.</text>
</comment>
<organism evidence="2 3">
    <name type="scientific">Nonomuraea antimicrobica</name>
    <dbReference type="NCBI Taxonomy" id="561173"/>
    <lineage>
        <taxon>Bacteria</taxon>
        <taxon>Bacillati</taxon>
        <taxon>Actinomycetota</taxon>
        <taxon>Actinomycetes</taxon>
        <taxon>Streptosporangiales</taxon>
        <taxon>Streptosporangiaceae</taxon>
        <taxon>Nonomuraea</taxon>
    </lineage>
</organism>
<dbReference type="PROSITE" id="PS50943">
    <property type="entry name" value="HTH_CROC1"/>
    <property type="match status" value="1"/>
</dbReference>
<dbReference type="RefSeq" id="WP_344892618.1">
    <property type="nucleotide sequence ID" value="NZ_BAAAZP010000192.1"/>
</dbReference>
<reference evidence="3" key="1">
    <citation type="journal article" date="2019" name="Int. J. Syst. Evol. Microbiol.">
        <title>The Global Catalogue of Microorganisms (GCM) 10K type strain sequencing project: providing services to taxonomists for standard genome sequencing and annotation.</title>
        <authorList>
            <consortium name="The Broad Institute Genomics Platform"/>
            <consortium name="The Broad Institute Genome Sequencing Center for Infectious Disease"/>
            <person name="Wu L."/>
            <person name="Ma J."/>
        </authorList>
    </citation>
    <scope>NUCLEOTIDE SEQUENCE [LARGE SCALE GENOMIC DNA]</scope>
    <source>
        <strain evidence="3">JCM 16904</strain>
    </source>
</reference>
<evidence type="ECO:0000313" key="3">
    <source>
        <dbReference type="Proteomes" id="UP001500902"/>
    </source>
</evidence>
<protein>
    <submittedName>
        <fullName evidence="2">Helix-turn-helix transcriptional regulator</fullName>
    </submittedName>
</protein>
<gene>
    <name evidence="2" type="ORF">GCM10022224_086560</name>
</gene>
<dbReference type="Proteomes" id="UP001500902">
    <property type="component" value="Unassembled WGS sequence"/>
</dbReference>
<dbReference type="PANTHER" id="PTHR37301">
    <property type="entry name" value="DNA-BINDING PROTEIN-RELATED"/>
    <property type="match status" value="1"/>
</dbReference>
<evidence type="ECO:0000259" key="1">
    <source>
        <dbReference type="PROSITE" id="PS50943"/>
    </source>
</evidence>
<dbReference type="InterPro" id="IPR010982">
    <property type="entry name" value="Lambda_DNA-bd_dom_sf"/>
</dbReference>
<dbReference type="Gene3D" id="1.10.260.40">
    <property type="entry name" value="lambda repressor-like DNA-binding domains"/>
    <property type="match status" value="1"/>
</dbReference>
<evidence type="ECO:0000313" key="2">
    <source>
        <dbReference type="EMBL" id="GAA3707677.1"/>
    </source>
</evidence>